<gene>
    <name evidence="2" type="ORF">BOW53_15775</name>
</gene>
<evidence type="ECO:0000259" key="1">
    <source>
        <dbReference type="Pfam" id="PF00535"/>
    </source>
</evidence>
<organism evidence="2 3">
    <name type="scientific">Solemya pervernicosa gill symbiont</name>
    <dbReference type="NCBI Taxonomy" id="642797"/>
    <lineage>
        <taxon>Bacteria</taxon>
        <taxon>Pseudomonadati</taxon>
        <taxon>Pseudomonadota</taxon>
        <taxon>Gammaproteobacteria</taxon>
        <taxon>sulfur-oxidizing symbionts</taxon>
    </lineage>
</organism>
<dbReference type="Gene3D" id="3.90.550.10">
    <property type="entry name" value="Spore Coat Polysaccharide Biosynthesis Protein SpsA, Chain A"/>
    <property type="match status" value="1"/>
</dbReference>
<evidence type="ECO:0000313" key="3">
    <source>
        <dbReference type="Proteomes" id="UP000191110"/>
    </source>
</evidence>
<dbReference type="InterPro" id="IPR001173">
    <property type="entry name" value="Glyco_trans_2-like"/>
</dbReference>
<dbReference type="AlphaFoldDB" id="A0A1T2KZT3"/>
<name>A0A1T2KZT3_9GAMM</name>
<accession>A0A1T2KZT3</accession>
<dbReference type="Proteomes" id="UP000191110">
    <property type="component" value="Unassembled WGS sequence"/>
</dbReference>
<dbReference type="EMBL" id="MPRL01000097">
    <property type="protein sequence ID" value="OOZ38367.1"/>
    <property type="molecule type" value="Genomic_DNA"/>
</dbReference>
<evidence type="ECO:0000313" key="2">
    <source>
        <dbReference type="EMBL" id="OOZ38367.1"/>
    </source>
</evidence>
<dbReference type="PANTHER" id="PTHR15046">
    <property type="entry name" value="GLYCO_TRANS_2-LIKE DOMAIN-CONTAINING PROTEIN"/>
    <property type="match status" value="1"/>
</dbReference>
<comment type="caution">
    <text evidence="2">The sequence shown here is derived from an EMBL/GenBank/DDBJ whole genome shotgun (WGS) entry which is preliminary data.</text>
</comment>
<sequence>MIAAELALQKLFDRFLAQPEQNAELLSQLTITIKTFERPLALRRLVESIQQFYPRVRIVVVDDSAEQLQLDGVTTITMPFDSGVSAGRQRALEAVETRYVMVLDDDYIFTRRSGLVPCLRYLQRNEAVDIVGGERIDLPFYRINDR</sequence>
<dbReference type="CDD" id="cd00761">
    <property type="entry name" value="Glyco_tranf_GTA_type"/>
    <property type="match status" value="1"/>
</dbReference>
<dbReference type="PANTHER" id="PTHR15046:SF3">
    <property type="entry name" value="BETA-1,4 N-ACETYLGALACTOSAMINYLTRANSFERASE 2-LIKE"/>
    <property type="match status" value="1"/>
</dbReference>
<protein>
    <recommendedName>
        <fullName evidence="1">Glycosyltransferase 2-like domain-containing protein</fullName>
    </recommendedName>
</protein>
<proteinExistence type="predicted"/>
<dbReference type="InterPro" id="IPR029044">
    <property type="entry name" value="Nucleotide-diphossugar_trans"/>
</dbReference>
<reference evidence="2 3" key="1">
    <citation type="submission" date="2016-11" db="EMBL/GenBank/DDBJ databases">
        <title>Mixed transmission modes and dynamic genome evolution in an obligate animal-bacterial symbiosis.</title>
        <authorList>
            <person name="Russell S.L."/>
            <person name="Corbett-Detig R.B."/>
            <person name="Cavanaugh C.M."/>
        </authorList>
    </citation>
    <scope>NUCLEOTIDE SEQUENCE [LARGE SCALE GENOMIC DNA]</scope>
    <source>
        <strain evidence="2">Sveles-Q1</strain>
    </source>
</reference>
<feature type="domain" description="Glycosyltransferase 2-like" evidence="1">
    <location>
        <begin position="31"/>
        <end position="132"/>
    </location>
</feature>
<keyword evidence="3" id="KW-1185">Reference proteome</keyword>
<dbReference type="SUPFAM" id="SSF53448">
    <property type="entry name" value="Nucleotide-diphospho-sugar transferases"/>
    <property type="match status" value="1"/>
</dbReference>
<dbReference type="Pfam" id="PF00535">
    <property type="entry name" value="Glycos_transf_2"/>
    <property type="match status" value="1"/>
</dbReference>